<evidence type="ECO:0000313" key="2">
    <source>
        <dbReference type="Proteomes" id="UP000054197"/>
    </source>
</evidence>
<organism evidence="1 2">
    <name type="scientific">Pseudomonas fluorescens ICMP 11288</name>
    <dbReference type="NCBI Taxonomy" id="1198309"/>
    <lineage>
        <taxon>Bacteria</taxon>
        <taxon>Pseudomonadati</taxon>
        <taxon>Pseudomonadota</taxon>
        <taxon>Gammaproteobacteria</taxon>
        <taxon>Pseudomonadales</taxon>
        <taxon>Pseudomonadaceae</taxon>
        <taxon>Pseudomonas</taxon>
    </lineage>
</organism>
<sequence length="84" mass="9409">MIRYRLDQNDFFRHDVVLAAMAAIKFIEGRGIVASLEMEVRCGGDCLECMAECGDPDAQMAMKKIIGDRSGEKYLDSDESERSV</sequence>
<protein>
    <submittedName>
        <fullName evidence="1">Uncharacterized protein</fullName>
    </submittedName>
</protein>
<reference evidence="1 2" key="1">
    <citation type="submission" date="2015-09" db="EMBL/GenBank/DDBJ databases">
        <title>Genome sequence of ICMP 11288.</title>
        <authorList>
            <person name="Visnovsky S."/>
            <person name="Lu A."/>
            <person name="Panda P."/>
            <person name="Pitman A."/>
        </authorList>
    </citation>
    <scope>NUCLEOTIDE SEQUENCE [LARGE SCALE GENOMIC DNA]</scope>
    <source>
        <strain evidence="1 2">ICMP 11288</strain>
    </source>
</reference>
<dbReference type="Proteomes" id="UP000054197">
    <property type="component" value="Unassembled WGS sequence"/>
</dbReference>
<dbReference type="EMBL" id="LKEF01000013">
    <property type="protein sequence ID" value="KTB66708.1"/>
    <property type="molecule type" value="Genomic_DNA"/>
</dbReference>
<accession>A0A0W0I0Q3</accession>
<proteinExistence type="predicted"/>
<comment type="caution">
    <text evidence="1">The sequence shown here is derived from an EMBL/GenBank/DDBJ whole genome shotgun (WGS) entry which is preliminary data.</text>
</comment>
<dbReference type="AlphaFoldDB" id="A0A0W0I0Q3"/>
<name>A0A0W0I0Q3_PSEFL</name>
<gene>
    <name evidence="1" type="ORF">AO063_12785</name>
</gene>
<evidence type="ECO:0000313" key="1">
    <source>
        <dbReference type="EMBL" id="KTB66708.1"/>
    </source>
</evidence>